<feature type="compositionally biased region" description="Polar residues" evidence="1">
    <location>
        <begin position="99"/>
        <end position="116"/>
    </location>
</feature>
<comment type="caution">
    <text evidence="2">The sequence shown here is derived from an EMBL/GenBank/DDBJ whole genome shotgun (WGS) entry which is preliminary data.</text>
</comment>
<proteinExistence type="predicted"/>
<name>A0AAV5RZC9_MAUHU</name>
<feature type="compositionally biased region" description="Basic and acidic residues" evidence="1">
    <location>
        <begin position="163"/>
        <end position="173"/>
    </location>
</feature>
<accession>A0AAV5RZC9</accession>
<evidence type="ECO:0000256" key="1">
    <source>
        <dbReference type="SAM" id="MobiDB-lite"/>
    </source>
</evidence>
<feature type="compositionally biased region" description="Basic residues" evidence="1">
    <location>
        <begin position="44"/>
        <end position="56"/>
    </location>
</feature>
<dbReference type="Proteomes" id="UP001377567">
    <property type="component" value="Unassembled WGS sequence"/>
</dbReference>
<reference evidence="2 3" key="1">
    <citation type="journal article" date="2023" name="Elife">
        <title>Identification of key yeast species and microbe-microbe interactions impacting larval growth of Drosophila in the wild.</title>
        <authorList>
            <person name="Mure A."/>
            <person name="Sugiura Y."/>
            <person name="Maeda R."/>
            <person name="Honda K."/>
            <person name="Sakurai N."/>
            <person name="Takahashi Y."/>
            <person name="Watada M."/>
            <person name="Katoh T."/>
            <person name="Gotoh A."/>
            <person name="Gotoh Y."/>
            <person name="Taniguchi I."/>
            <person name="Nakamura K."/>
            <person name="Hayashi T."/>
            <person name="Katayama T."/>
            <person name="Uemura T."/>
            <person name="Hattori Y."/>
        </authorList>
    </citation>
    <scope>NUCLEOTIDE SEQUENCE [LARGE SCALE GENOMIC DNA]</scope>
    <source>
        <strain evidence="2 3">KH-74</strain>
    </source>
</reference>
<evidence type="ECO:0000313" key="2">
    <source>
        <dbReference type="EMBL" id="GMM56980.1"/>
    </source>
</evidence>
<dbReference type="InterPro" id="IPR020401">
    <property type="entry name" value="mRNA_transport_factor_GFD1"/>
</dbReference>
<gene>
    <name evidence="2" type="ORF">DAKH74_035960</name>
</gene>
<protein>
    <submittedName>
        <fullName evidence="2">Uncharacterized protein</fullName>
    </submittedName>
</protein>
<feature type="region of interest" description="Disordered" evidence="1">
    <location>
        <begin position="1"/>
        <end position="180"/>
    </location>
</feature>
<feature type="compositionally biased region" description="Polar residues" evidence="1">
    <location>
        <begin position="143"/>
        <end position="160"/>
    </location>
</feature>
<feature type="compositionally biased region" description="Basic residues" evidence="1">
    <location>
        <begin position="122"/>
        <end position="132"/>
    </location>
</feature>
<dbReference type="Pfam" id="PF17331">
    <property type="entry name" value="GFD1"/>
    <property type="match status" value="1"/>
</dbReference>
<sequence length="223" mass="25021">MTLESKWANAPEEKPAPKAQRSPPREKRSENNSAEASESGNSSGRRRRRGGRRHRKHDDSPVREPISFDAFRSKPLNESRSPVRAPINFDRYREKPINGRSTPESAGDNHNNTSHNGSSRGSRGRGGRRRSSASRNDDAKPSVTGSRKGSAYNTPPTSNGKPDLQHKAPKSKEPQSPSKIELLKKKIAEQQSILEVNKHKEQQKKLLDDFLNGDDEINWEDDD</sequence>
<dbReference type="EMBL" id="BTGD01000010">
    <property type="protein sequence ID" value="GMM56980.1"/>
    <property type="molecule type" value="Genomic_DNA"/>
</dbReference>
<organism evidence="2 3">
    <name type="scientific">Maudiozyma humilis</name>
    <name type="common">Sour dough yeast</name>
    <name type="synonym">Kazachstania humilis</name>
    <dbReference type="NCBI Taxonomy" id="51915"/>
    <lineage>
        <taxon>Eukaryota</taxon>
        <taxon>Fungi</taxon>
        <taxon>Dikarya</taxon>
        <taxon>Ascomycota</taxon>
        <taxon>Saccharomycotina</taxon>
        <taxon>Saccharomycetes</taxon>
        <taxon>Saccharomycetales</taxon>
        <taxon>Saccharomycetaceae</taxon>
        <taxon>Maudiozyma</taxon>
    </lineage>
</organism>
<feature type="compositionally biased region" description="Low complexity" evidence="1">
    <location>
        <begin position="31"/>
        <end position="43"/>
    </location>
</feature>
<evidence type="ECO:0000313" key="3">
    <source>
        <dbReference type="Proteomes" id="UP001377567"/>
    </source>
</evidence>
<keyword evidence="3" id="KW-1185">Reference proteome</keyword>
<dbReference type="AlphaFoldDB" id="A0AAV5RZC9"/>